<sequence length="843" mass="93985">MQHSLVRLGSSGEGKTDVPESEVPEAEVSQRKTTSKSFNPKTARAALAKKLTTTVAEVPVAEVPEAEVSQVAEVAVAEVPVAEVQVAEGSEMGGMKLDNMGQEDRDKVVQKIIDGFKVDSAKRGKQLLDKQKQERTEEEEAELQIKMRELLEGEGVDLSDTSVDIIEFVQKPMGDDPEVKYRTNKTLMMETFDRGDIQLLESSCTALLALKPEDTEVWRVLTHSRLRLKLWDAALDSARRWIAFEPRALGPRCAEAFALAGTQQDGRLLESRARFAQLFKEVEQLGDQASEATPELQECVWRVDELLEHRRNEEQKTLEDRKECLLSARPATVITGARPPHFFLPNFADSVGPIKVEYCDHEEFGGGQSHHKKLVLTEAVEAGDLLFVQSPLVFGAVEKVEDADRMSEALATAVTTSPRAAILVDILSDDGPVDEHLLEAICDPNVVRKAGVWTKDPEAMIKHIEVCEKVLDRSQLFTGRGYSGIWTLAAMARHSCAPSANYTCFGDVLVARAARPLKAGDEITFGFFDAYGILDLRRQAALEKCGGFWCKCPRCEAESNFDPRVETANLKLRAKFIASSSRVNAIQEELTFKMEAKKKEMEKRYEAMSNTDEGEKFQEGLMGLADRFRNLNGEQVTDDDIADLQDYMPEMKEQELVKVPQDLVNDVMGAMLAFEEEIQAIGLSEQHMHWITASNLMYYGETLVLLRLRSDLEGQRQLVDRMLAGIAGTAPGCFEHQRLAVFLWEVAAQCEDPGLTSKIGKVKDTELVPKERELIRQCLRIRYGDLDPVEEEAAMARVSCSGSEMDENWMWEITWCIGRAPETMSGRGPGGKISPFFGPTVLV</sequence>
<gene>
    <name evidence="3" type="ORF">PGLA1383_LOCUS8805</name>
</gene>
<keyword evidence="4" id="KW-1185">Reference proteome</keyword>
<dbReference type="InterPro" id="IPR053209">
    <property type="entry name" value="Gramillin-biosynth_MTr"/>
</dbReference>
<evidence type="ECO:0000256" key="1">
    <source>
        <dbReference type="SAM" id="Coils"/>
    </source>
</evidence>
<dbReference type="AlphaFoldDB" id="A0A813DS74"/>
<dbReference type="InterPro" id="IPR046341">
    <property type="entry name" value="SET_dom_sf"/>
</dbReference>
<dbReference type="OrthoDB" id="1028014at2759"/>
<keyword evidence="1" id="KW-0175">Coiled coil</keyword>
<accession>A0A813DS74</accession>
<reference evidence="3" key="1">
    <citation type="submission" date="2021-02" db="EMBL/GenBank/DDBJ databases">
        <authorList>
            <person name="Dougan E. K."/>
            <person name="Rhodes N."/>
            <person name="Thang M."/>
            <person name="Chan C."/>
        </authorList>
    </citation>
    <scope>NUCLEOTIDE SEQUENCE</scope>
</reference>
<evidence type="ECO:0000256" key="2">
    <source>
        <dbReference type="SAM" id="MobiDB-lite"/>
    </source>
</evidence>
<evidence type="ECO:0000313" key="3">
    <source>
        <dbReference type="EMBL" id="CAE8590078.1"/>
    </source>
</evidence>
<dbReference type="Proteomes" id="UP000654075">
    <property type="component" value="Unassembled WGS sequence"/>
</dbReference>
<protein>
    <recommendedName>
        <fullName evidence="5">SET domain-containing protein</fullName>
    </recommendedName>
</protein>
<feature type="coiled-coil region" evidence="1">
    <location>
        <begin position="121"/>
        <end position="153"/>
    </location>
</feature>
<dbReference type="Gene3D" id="2.170.270.10">
    <property type="entry name" value="SET domain"/>
    <property type="match status" value="1"/>
</dbReference>
<dbReference type="PANTHER" id="PTHR47643:SF2">
    <property type="entry name" value="TPR DOMAIN PROTEIN (AFU_ORTHOLOGUE AFUA_5G12710)"/>
    <property type="match status" value="1"/>
</dbReference>
<name>A0A813DS74_POLGL</name>
<feature type="region of interest" description="Disordered" evidence="2">
    <location>
        <begin position="1"/>
        <end position="40"/>
    </location>
</feature>
<dbReference type="PANTHER" id="PTHR47643">
    <property type="entry name" value="TPR DOMAIN PROTEIN (AFU_ORTHOLOGUE AFUA_5G12710)"/>
    <property type="match status" value="1"/>
</dbReference>
<dbReference type="CDD" id="cd20071">
    <property type="entry name" value="SET_SMYD"/>
    <property type="match status" value="1"/>
</dbReference>
<feature type="compositionally biased region" description="Polar residues" evidence="2">
    <location>
        <begin position="31"/>
        <end position="40"/>
    </location>
</feature>
<dbReference type="OMA" id="AMARHSC"/>
<dbReference type="EMBL" id="CAJNNV010004058">
    <property type="protein sequence ID" value="CAE8590078.1"/>
    <property type="molecule type" value="Genomic_DNA"/>
</dbReference>
<proteinExistence type="predicted"/>
<organism evidence="3 4">
    <name type="scientific">Polarella glacialis</name>
    <name type="common">Dinoflagellate</name>
    <dbReference type="NCBI Taxonomy" id="89957"/>
    <lineage>
        <taxon>Eukaryota</taxon>
        <taxon>Sar</taxon>
        <taxon>Alveolata</taxon>
        <taxon>Dinophyceae</taxon>
        <taxon>Suessiales</taxon>
        <taxon>Suessiaceae</taxon>
        <taxon>Polarella</taxon>
    </lineage>
</organism>
<evidence type="ECO:0008006" key="5">
    <source>
        <dbReference type="Google" id="ProtNLM"/>
    </source>
</evidence>
<evidence type="ECO:0000313" key="4">
    <source>
        <dbReference type="Proteomes" id="UP000654075"/>
    </source>
</evidence>
<comment type="caution">
    <text evidence="3">The sequence shown here is derived from an EMBL/GenBank/DDBJ whole genome shotgun (WGS) entry which is preliminary data.</text>
</comment>
<dbReference type="SUPFAM" id="SSF82199">
    <property type="entry name" value="SET domain"/>
    <property type="match status" value="1"/>
</dbReference>